<protein>
    <recommendedName>
        <fullName evidence="5">[Ribosomal protein bS18]-alanine N-acetyltransferase</fullName>
        <ecNumber evidence="5">2.3.1.266</ecNumber>
    </recommendedName>
</protein>
<dbReference type="EMBL" id="MEUB01000014">
    <property type="protein sequence ID" value="OGC23821.1"/>
    <property type="molecule type" value="Genomic_DNA"/>
</dbReference>
<dbReference type="STRING" id="1802579.A2310_04310"/>
<evidence type="ECO:0000256" key="2">
    <source>
        <dbReference type="ARBA" id="ARBA00022490"/>
    </source>
</evidence>
<evidence type="ECO:0000256" key="3">
    <source>
        <dbReference type="ARBA" id="ARBA00022679"/>
    </source>
</evidence>
<sequence>MCIVITIQKAIKEDIPFIINIENRAFFSPWTEVQITASIDNAYAAKEANVIKGFIIIETILDEVHVLHMAVDPKFQRKGIGKKLMEKAFEFSGKKFFLEVRESNFPAQKLYKGFGFKVISRRKNYYKDNNEDALVMGLEK</sequence>
<evidence type="ECO:0000256" key="1">
    <source>
        <dbReference type="ARBA" id="ARBA00005395"/>
    </source>
</evidence>
<evidence type="ECO:0000313" key="8">
    <source>
        <dbReference type="Proteomes" id="UP000178417"/>
    </source>
</evidence>
<comment type="catalytic activity">
    <reaction evidence="5">
        <text>N-terminal L-alanyl-[ribosomal protein bS18] + acetyl-CoA = N-terminal N(alpha)-acetyl-L-alanyl-[ribosomal protein bS18] + CoA + H(+)</text>
        <dbReference type="Rhea" id="RHEA:43756"/>
        <dbReference type="Rhea" id="RHEA-COMP:10676"/>
        <dbReference type="Rhea" id="RHEA-COMP:10677"/>
        <dbReference type="ChEBI" id="CHEBI:15378"/>
        <dbReference type="ChEBI" id="CHEBI:57287"/>
        <dbReference type="ChEBI" id="CHEBI:57288"/>
        <dbReference type="ChEBI" id="CHEBI:64718"/>
        <dbReference type="ChEBI" id="CHEBI:83683"/>
        <dbReference type="EC" id="2.3.1.266"/>
    </reaction>
</comment>
<keyword evidence="2 5" id="KW-0963">Cytoplasm</keyword>
<comment type="subcellular location">
    <subcellularLocation>
        <location evidence="5">Cytoplasm</location>
    </subcellularLocation>
</comment>
<dbReference type="PROSITE" id="PS51186">
    <property type="entry name" value="GNAT"/>
    <property type="match status" value="1"/>
</dbReference>
<comment type="function">
    <text evidence="5">Acetylates the N-terminal alanine of ribosomal protein bS18.</text>
</comment>
<name>A0A1F4STR2_UNCSA</name>
<dbReference type="GO" id="GO:0008999">
    <property type="term" value="F:protein-N-terminal-alanine acetyltransferase activity"/>
    <property type="evidence" value="ECO:0007669"/>
    <property type="project" value="UniProtKB-EC"/>
</dbReference>
<dbReference type="InterPro" id="IPR016181">
    <property type="entry name" value="Acyl_CoA_acyltransferase"/>
</dbReference>
<dbReference type="NCBIfam" id="TIGR01575">
    <property type="entry name" value="rimI"/>
    <property type="match status" value="1"/>
</dbReference>
<dbReference type="AlphaFoldDB" id="A0A1F4STR2"/>
<dbReference type="PANTHER" id="PTHR43420">
    <property type="entry name" value="ACETYLTRANSFERASE"/>
    <property type="match status" value="1"/>
</dbReference>
<gene>
    <name evidence="7" type="ORF">A2310_04310</name>
</gene>
<dbReference type="Gene3D" id="3.40.630.30">
    <property type="match status" value="1"/>
</dbReference>
<comment type="similarity">
    <text evidence="1 5">Belongs to the acetyltransferase family. RimI subfamily.</text>
</comment>
<dbReference type="Proteomes" id="UP000178417">
    <property type="component" value="Unassembled WGS sequence"/>
</dbReference>
<dbReference type="PANTHER" id="PTHR43420:SF44">
    <property type="entry name" value="ACETYLTRANSFERASE YPEA"/>
    <property type="match status" value="1"/>
</dbReference>
<dbReference type="InterPro" id="IPR050680">
    <property type="entry name" value="YpeA/RimI_acetyltransf"/>
</dbReference>
<proteinExistence type="inferred from homology"/>
<keyword evidence="4" id="KW-0012">Acyltransferase</keyword>
<evidence type="ECO:0000256" key="5">
    <source>
        <dbReference type="RuleBase" id="RU363094"/>
    </source>
</evidence>
<accession>A0A1F4STR2</accession>
<dbReference type="CDD" id="cd04301">
    <property type="entry name" value="NAT_SF"/>
    <property type="match status" value="1"/>
</dbReference>
<keyword evidence="3 7" id="KW-0808">Transferase</keyword>
<dbReference type="SUPFAM" id="SSF55729">
    <property type="entry name" value="Acyl-CoA N-acyltransferases (Nat)"/>
    <property type="match status" value="1"/>
</dbReference>
<dbReference type="InterPro" id="IPR006464">
    <property type="entry name" value="AcTrfase_RimI/Ard1"/>
</dbReference>
<organism evidence="7 8">
    <name type="scientific">candidate division WOR-1 bacterium RIFOXYB2_FULL_37_13</name>
    <dbReference type="NCBI Taxonomy" id="1802579"/>
    <lineage>
        <taxon>Bacteria</taxon>
        <taxon>Bacillati</taxon>
        <taxon>Saganbacteria</taxon>
    </lineage>
</organism>
<evidence type="ECO:0000256" key="4">
    <source>
        <dbReference type="ARBA" id="ARBA00023315"/>
    </source>
</evidence>
<dbReference type="InterPro" id="IPR000182">
    <property type="entry name" value="GNAT_dom"/>
</dbReference>
<dbReference type="GO" id="GO:0005737">
    <property type="term" value="C:cytoplasm"/>
    <property type="evidence" value="ECO:0007669"/>
    <property type="project" value="UniProtKB-SubCell"/>
</dbReference>
<feature type="domain" description="N-acetyltransferase" evidence="6">
    <location>
        <begin position="5"/>
        <end position="140"/>
    </location>
</feature>
<comment type="caution">
    <text evidence="7">The sequence shown here is derived from an EMBL/GenBank/DDBJ whole genome shotgun (WGS) entry which is preliminary data.</text>
</comment>
<reference evidence="7 8" key="1">
    <citation type="journal article" date="2016" name="Nat. Commun.">
        <title>Thousands of microbial genomes shed light on interconnected biogeochemical processes in an aquifer system.</title>
        <authorList>
            <person name="Anantharaman K."/>
            <person name="Brown C.T."/>
            <person name="Hug L.A."/>
            <person name="Sharon I."/>
            <person name="Castelle C.J."/>
            <person name="Probst A.J."/>
            <person name="Thomas B.C."/>
            <person name="Singh A."/>
            <person name="Wilkins M.J."/>
            <person name="Karaoz U."/>
            <person name="Brodie E.L."/>
            <person name="Williams K.H."/>
            <person name="Hubbard S.S."/>
            <person name="Banfield J.F."/>
        </authorList>
    </citation>
    <scope>NUCLEOTIDE SEQUENCE [LARGE SCALE GENOMIC DNA]</scope>
</reference>
<evidence type="ECO:0000313" key="7">
    <source>
        <dbReference type="EMBL" id="OGC23821.1"/>
    </source>
</evidence>
<dbReference type="Pfam" id="PF00583">
    <property type="entry name" value="Acetyltransf_1"/>
    <property type="match status" value="1"/>
</dbReference>
<dbReference type="EC" id="2.3.1.266" evidence="5"/>
<evidence type="ECO:0000259" key="6">
    <source>
        <dbReference type="PROSITE" id="PS51186"/>
    </source>
</evidence>